<feature type="compositionally biased region" description="Polar residues" evidence="8">
    <location>
        <begin position="482"/>
        <end position="494"/>
    </location>
</feature>
<keyword evidence="6" id="KW-0067">ATP-binding</keyword>
<dbReference type="InterPro" id="IPR001650">
    <property type="entry name" value="Helicase_C-like"/>
</dbReference>
<dbReference type="InterPro" id="IPR050699">
    <property type="entry name" value="RNA-DNA_Helicase"/>
</dbReference>
<dbReference type="InterPro" id="IPR027417">
    <property type="entry name" value="P-loop_NTPase"/>
</dbReference>
<evidence type="ECO:0000313" key="10">
    <source>
        <dbReference type="EMBL" id="KAF3439529.1"/>
    </source>
</evidence>
<dbReference type="InterPro" id="IPR040801">
    <property type="entry name" value="Ski2_N"/>
</dbReference>
<dbReference type="InterPro" id="IPR048392">
    <property type="entry name" value="MTR4-like_stalk"/>
</dbReference>
<dbReference type="FunFam" id="1.10.3380.30:FF:000001">
    <property type="entry name" value="Ski2 ATP-dependent RNA helicase"/>
    <property type="match status" value="1"/>
</dbReference>
<name>A0A8K0E4H2_9ROSA</name>
<evidence type="ECO:0000256" key="4">
    <source>
        <dbReference type="ARBA" id="ARBA00022801"/>
    </source>
</evidence>
<dbReference type="Gene3D" id="3.40.50.300">
    <property type="entry name" value="P-loop containing nucleotide triphosphate hydrolases"/>
    <property type="match status" value="3"/>
</dbReference>
<dbReference type="Pfam" id="PF17911">
    <property type="entry name" value="Ski2_N"/>
    <property type="match status" value="1"/>
</dbReference>
<evidence type="ECO:0000256" key="6">
    <source>
        <dbReference type="ARBA" id="ARBA00022840"/>
    </source>
</evidence>
<dbReference type="Gene3D" id="1.10.3380.30">
    <property type="match status" value="2"/>
</dbReference>
<dbReference type="Pfam" id="PF13234">
    <property type="entry name" value="MTR4_beta-barrel"/>
    <property type="match status" value="1"/>
</dbReference>
<gene>
    <name evidence="10" type="ORF">FNV43_RR17807</name>
</gene>
<dbReference type="SMART" id="SM01142">
    <property type="entry name" value="DSHCT"/>
    <property type="match status" value="1"/>
</dbReference>
<organism evidence="10 11">
    <name type="scientific">Rhamnella rubrinervis</name>
    <dbReference type="NCBI Taxonomy" id="2594499"/>
    <lineage>
        <taxon>Eukaryota</taxon>
        <taxon>Viridiplantae</taxon>
        <taxon>Streptophyta</taxon>
        <taxon>Embryophyta</taxon>
        <taxon>Tracheophyta</taxon>
        <taxon>Spermatophyta</taxon>
        <taxon>Magnoliopsida</taxon>
        <taxon>eudicotyledons</taxon>
        <taxon>Gunneridae</taxon>
        <taxon>Pentapetalae</taxon>
        <taxon>rosids</taxon>
        <taxon>fabids</taxon>
        <taxon>Rosales</taxon>
        <taxon>Rhamnaceae</taxon>
        <taxon>rhamnoid group</taxon>
        <taxon>Rhamneae</taxon>
        <taxon>Rhamnella</taxon>
    </lineage>
</organism>
<dbReference type="InterPro" id="IPR025696">
    <property type="entry name" value="Beta-barrel_MTR4"/>
</dbReference>
<dbReference type="FunFam" id="1.10.3380.30:FF:000010">
    <property type="entry name" value="DExH-box ATP-dependent RNA helicase DExH11"/>
    <property type="match status" value="1"/>
</dbReference>
<keyword evidence="2" id="KW-0963">Cytoplasm</keyword>
<dbReference type="GO" id="GO:0016787">
    <property type="term" value="F:hydrolase activity"/>
    <property type="evidence" value="ECO:0007669"/>
    <property type="project" value="UniProtKB-KW"/>
</dbReference>
<dbReference type="Pfam" id="PF21408">
    <property type="entry name" value="MTR4-like_stalk"/>
    <property type="match status" value="1"/>
</dbReference>
<dbReference type="GO" id="GO:0055087">
    <property type="term" value="C:Ski complex"/>
    <property type="evidence" value="ECO:0007669"/>
    <property type="project" value="TreeGrafter"/>
</dbReference>
<feature type="domain" description="Helicase C-terminal" evidence="9">
    <location>
        <begin position="551"/>
        <end position="753"/>
    </location>
</feature>
<dbReference type="PROSITE" id="PS51194">
    <property type="entry name" value="HELICASE_CTER"/>
    <property type="match status" value="1"/>
</dbReference>
<evidence type="ECO:0000256" key="5">
    <source>
        <dbReference type="ARBA" id="ARBA00022806"/>
    </source>
</evidence>
<evidence type="ECO:0000256" key="7">
    <source>
        <dbReference type="ARBA" id="ARBA00022884"/>
    </source>
</evidence>
<keyword evidence="5" id="KW-0347">Helicase</keyword>
<comment type="caution">
    <text evidence="10">The sequence shown here is derived from an EMBL/GenBank/DDBJ whole genome shotgun (WGS) entry which is preliminary data.</text>
</comment>
<proteinExistence type="predicted"/>
<dbReference type="Proteomes" id="UP000796880">
    <property type="component" value="Unassembled WGS sequence"/>
</dbReference>
<evidence type="ECO:0000256" key="2">
    <source>
        <dbReference type="ARBA" id="ARBA00022490"/>
    </source>
</evidence>
<feature type="region of interest" description="Disordered" evidence="8">
    <location>
        <begin position="481"/>
        <end position="532"/>
    </location>
</feature>
<keyword evidence="7" id="KW-0694">RNA-binding</keyword>
<dbReference type="SMART" id="SM00490">
    <property type="entry name" value="HELICc"/>
    <property type="match status" value="1"/>
</dbReference>
<dbReference type="SUPFAM" id="SSF52540">
    <property type="entry name" value="P-loop containing nucleoside triphosphate hydrolases"/>
    <property type="match status" value="2"/>
</dbReference>
<dbReference type="PIRSF" id="PIRSF005198">
    <property type="entry name" value="Antiviral_helicase_SKI2"/>
    <property type="match status" value="1"/>
</dbReference>
<dbReference type="EMBL" id="VOIH02000008">
    <property type="protein sequence ID" value="KAF3439529.1"/>
    <property type="molecule type" value="Genomic_DNA"/>
</dbReference>
<keyword evidence="4" id="KW-0378">Hydrolase</keyword>
<comment type="subcellular location">
    <subcellularLocation>
        <location evidence="1">Cytoplasm</location>
    </subcellularLocation>
</comment>
<dbReference type="PANTHER" id="PTHR12131">
    <property type="entry name" value="ATP-DEPENDENT RNA AND DNA HELICASE"/>
    <property type="match status" value="1"/>
</dbReference>
<dbReference type="CDD" id="cd18795">
    <property type="entry name" value="SF2_C_Ski2"/>
    <property type="match status" value="1"/>
</dbReference>
<evidence type="ECO:0000256" key="1">
    <source>
        <dbReference type="ARBA" id="ARBA00004496"/>
    </source>
</evidence>
<dbReference type="OrthoDB" id="64767at2759"/>
<dbReference type="InterPro" id="IPR012961">
    <property type="entry name" value="Ski2/MTR4_C"/>
</dbReference>
<dbReference type="FunFam" id="3.40.50.300:FF:001047">
    <property type="entry name" value="DExH-box ATP-dependent RNA helicase DExH11"/>
    <property type="match status" value="1"/>
</dbReference>
<accession>A0A8K0E4H2</accession>
<dbReference type="GO" id="GO:0003723">
    <property type="term" value="F:RNA binding"/>
    <property type="evidence" value="ECO:0007669"/>
    <property type="project" value="UniProtKB-KW"/>
</dbReference>
<dbReference type="GO" id="GO:0005524">
    <property type="term" value="F:ATP binding"/>
    <property type="evidence" value="ECO:0007669"/>
    <property type="project" value="UniProtKB-KW"/>
</dbReference>
<evidence type="ECO:0000256" key="8">
    <source>
        <dbReference type="SAM" id="MobiDB-lite"/>
    </source>
</evidence>
<dbReference type="GO" id="GO:0003724">
    <property type="term" value="F:RNA helicase activity"/>
    <property type="evidence" value="ECO:0007669"/>
    <property type="project" value="InterPro"/>
</dbReference>
<feature type="compositionally biased region" description="Basic and acidic residues" evidence="8">
    <location>
        <begin position="495"/>
        <end position="509"/>
    </location>
</feature>
<keyword evidence="11" id="KW-1185">Reference proteome</keyword>
<dbReference type="Pfam" id="PF08148">
    <property type="entry name" value="DSHCT"/>
    <property type="match status" value="1"/>
</dbReference>
<dbReference type="AlphaFoldDB" id="A0A8K0E4H2"/>
<keyword evidence="3" id="KW-0547">Nucleotide-binding</keyword>
<evidence type="ECO:0000259" key="9">
    <source>
        <dbReference type="PROSITE" id="PS51194"/>
    </source>
</evidence>
<dbReference type="GO" id="GO:0070478">
    <property type="term" value="P:nuclear-transcribed mRNA catabolic process, 3'-5' exonucleolytic nonsense-mediated decay"/>
    <property type="evidence" value="ECO:0007669"/>
    <property type="project" value="TreeGrafter"/>
</dbReference>
<protein>
    <recommendedName>
        <fullName evidence="9">Helicase C-terminal domain-containing protein</fullName>
    </recommendedName>
</protein>
<dbReference type="Pfam" id="PF00271">
    <property type="entry name" value="Helicase_C"/>
    <property type="match status" value="1"/>
</dbReference>
<evidence type="ECO:0000256" key="3">
    <source>
        <dbReference type="ARBA" id="ARBA00022741"/>
    </source>
</evidence>
<dbReference type="InterPro" id="IPR016438">
    <property type="entry name" value="SKI2-like"/>
</dbReference>
<evidence type="ECO:0000313" key="11">
    <source>
        <dbReference type="Proteomes" id="UP000796880"/>
    </source>
</evidence>
<sequence>MEPIEATNGLSFRVGFSGHSGHLRLEPLTTVEGSNPLKSLPDFILPPAFAKETPESIKAHIEETYLSPRLDPEEFSPQKVGRQWDFDWFDRAKVPLEPSLPRSVIIPTWELPFRRQKKGLMQGQWEPSSVQVDVSELTGGALESGSLPRTTSAAKDFVRGSINKRPFRPGGLDESPSLERIFPEGASNGEWVQELLNGGPAQTVPPSFKQGLDLGDLKAYPCAWNVYKEQSSLKCTSDEKQIELSVQFDDLFKKAWDEDVTEYEGDVHLSENESVNSEAEAEKVVVPSNASETELSALDEILSVPAGESTPVADGIGNGGQHQKEAWVVAGGSEGIAERFYELVPDMALDFPFELDTFQKEAVYYLEKGESVFVAAHTSAGKTVVAEYAFALASKVIFDEVHYVNDVERGVVWEEVPNTVEFADWIGRTKQKHIRVTGTTKRPVPLEHCLFYSGELYKLCENEEFLLQGFKAAKDAFKKKNMTTSNTGSHAGRSTSHEGARSYKRENSTRGKQNKHSGSQSSGNFSGGGGGYQNNGNNLNNWGLRRSDASLLLSLINKLSKKSLLPVVIFCFSKNRCDKLADSMTGTDLTGSSEKSEIRIFCDKAFSRLKGSDRNLPQVVRVQNLLRRGIAVHHAGLLPIVKEVVEMLFCRGVIKVLFSTETFAMGVNAPARTVVFDALRKFDGKEFRPLLPGEYTQMAGRAGRRGLDKIGTVIVMCRDEIPEERDLKHVIVGSATRLESQFRLTYIMILHLLRVEELRVEDMLKRSFAEFHAQKNLPEQQQLLMRKLALPTKTIECIKGEPAIEEYYEMYLEAEEHSNEVLGAVMQSPTAQHFLTPGRVVVVKSQSQVQDHLLGVIVKSPSAGNKQYIILVLKPEISSTQTPLASGSSQDNKSSDFPQGYVLMPKSKRALEDEYCSTVASRKGSGVINIKLPYSGAAAGVHYEVRGVDTGELLFICNSKIKIDQVRLLEDVSSFAYSKTVQQLLDTKSNGNKYPPALDPLKDLKLKDVNLVETYYKWTNLLQKMAKNKCHGCIKLEEHMKLAREIRKHKEEVNTLKFQMSDEALQQMPDFQGRIDVLKEIGCVNDDLVVQIKGRVACEMNSGEELICTECLFENQLDDLEPEEAVALMSAFVFQQKNTSEPSLTPKLVHAKQRLYDTAIRLGELQAEFKLQINPQEYAQENLKFGLVEVVYEWAKGTPFAEICELTDVPEGLIVRTIVRLDETCREFKNAASIMGNSALYKKMETASNAIKRDIVFAASLYVTGV</sequence>
<reference evidence="10" key="1">
    <citation type="submission" date="2020-03" db="EMBL/GenBank/DDBJ databases">
        <title>A high-quality chromosome-level genome assembly of a woody plant with both climbing and erect habits, Rhamnella rubrinervis.</title>
        <authorList>
            <person name="Lu Z."/>
            <person name="Yang Y."/>
            <person name="Zhu X."/>
            <person name="Sun Y."/>
        </authorList>
    </citation>
    <scope>NUCLEOTIDE SEQUENCE</scope>
    <source>
        <strain evidence="10">BYM</strain>
        <tissue evidence="10">Leaf</tissue>
    </source>
</reference>
<dbReference type="PANTHER" id="PTHR12131:SF24">
    <property type="entry name" value="DEXH-BOX ATP-DEPENDENT RNA HELICASE DEXH11"/>
    <property type="match status" value="1"/>
</dbReference>